<dbReference type="AlphaFoldDB" id="A0A1B9GHU2"/>
<reference evidence="3 4" key="1">
    <citation type="submission" date="2013-07" db="EMBL/GenBank/DDBJ databases">
        <title>The Genome Sequence of Cryptococcus heveanensis BCC8398.</title>
        <authorList>
            <consortium name="The Broad Institute Genome Sequencing Platform"/>
            <person name="Cuomo C."/>
            <person name="Litvintseva A."/>
            <person name="Chen Y."/>
            <person name="Heitman J."/>
            <person name="Sun S."/>
            <person name="Springer D."/>
            <person name="Dromer F."/>
            <person name="Young S.K."/>
            <person name="Zeng Q."/>
            <person name="Gargeya S."/>
            <person name="Fitzgerald M."/>
            <person name="Abouelleil A."/>
            <person name="Alvarado L."/>
            <person name="Berlin A.M."/>
            <person name="Chapman S.B."/>
            <person name="Dewar J."/>
            <person name="Goldberg J."/>
            <person name="Griggs A."/>
            <person name="Gujja S."/>
            <person name="Hansen M."/>
            <person name="Howarth C."/>
            <person name="Imamovic A."/>
            <person name="Larimer J."/>
            <person name="McCowan C."/>
            <person name="Murphy C."/>
            <person name="Pearson M."/>
            <person name="Priest M."/>
            <person name="Roberts A."/>
            <person name="Saif S."/>
            <person name="Shea T."/>
            <person name="Sykes S."/>
            <person name="Wortman J."/>
            <person name="Nusbaum C."/>
            <person name="Birren B."/>
        </authorList>
    </citation>
    <scope>NUCLEOTIDE SEQUENCE [LARGE SCALE GENOMIC DNA]</scope>
    <source>
        <strain evidence="3 4">BCC8398</strain>
    </source>
</reference>
<dbReference type="InterPro" id="IPR052778">
    <property type="entry name" value="Centrosome-WD_assoc"/>
</dbReference>
<dbReference type="Gene3D" id="2.130.10.10">
    <property type="entry name" value="YVTN repeat-like/Quinoprotein amine dehydrogenase"/>
    <property type="match status" value="2"/>
</dbReference>
<evidence type="ECO:0000256" key="1">
    <source>
        <dbReference type="SAM" id="MobiDB-lite"/>
    </source>
</evidence>
<reference evidence="4" key="2">
    <citation type="submission" date="2013-12" db="EMBL/GenBank/DDBJ databases">
        <title>Evolution of pathogenesis and genome organization in the Tremellales.</title>
        <authorList>
            <person name="Cuomo C."/>
            <person name="Litvintseva A."/>
            <person name="Heitman J."/>
            <person name="Chen Y."/>
            <person name="Sun S."/>
            <person name="Springer D."/>
            <person name="Dromer F."/>
            <person name="Young S."/>
            <person name="Zeng Q."/>
            <person name="Chapman S."/>
            <person name="Gujja S."/>
            <person name="Saif S."/>
            <person name="Birren B."/>
        </authorList>
    </citation>
    <scope>NUCLEOTIDE SEQUENCE [LARGE SCALE GENOMIC DNA]</scope>
    <source>
        <strain evidence="4">BCC8398</strain>
    </source>
</reference>
<feature type="domain" description="Anaphase-promoting complex subunit 4-like WD40" evidence="2">
    <location>
        <begin position="286"/>
        <end position="334"/>
    </location>
</feature>
<dbReference type="EMBL" id="KV700148">
    <property type="protein sequence ID" value="OCF30501.1"/>
    <property type="molecule type" value="Genomic_DNA"/>
</dbReference>
<dbReference type="InterPro" id="IPR024977">
    <property type="entry name" value="Apc4-like_WD40_dom"/>
</dbReference>
<feature type="compositionally biased region" description="Low complexity" evidence="1">
    <location>
        <begin position="62"/>
        <end position="84"/>
    </location>
</feature>
<dbReference type="STRING" id="1296120.A0A1B9GHU2"/>
<accession>A0A1B9GHU2</accession>
<dbReference type="Proteomes" id="UP000092666">
    <property type="component" value="Unassembled WGS sequence"/>
</dbReference>
<dbReference type="Pfam" id="PF12894">
    <property type="entry name" value="ANAPC4_WD40"/>
    <property type="match status" value="1"/>
</dbReference>
<dbReference type="InterPro" id="IPR036322">
    <property type="entry name" value="WD40_repeat_dom_sf"/>
</dbReference>
<gene>
    <name evidence="3" type="ORF">I316_07829</name>
</gene>
<dbReference type="OrthoDB" id="308690at2759"/>
<keyword evidence="4" id="KW-1185">Reference proteome</keyword>
<feature type="compositionally biased region" description="Polar residues" evidence="1">
    <location>
        <begin position="85"/>
        <end position="95"/>
    </location>
</feature>
<sequence length="673" mass="72804">MSDGYEFSQFYHASLVAYSPGTTFLATSHLNRIIVRSTSTLQIVRTWTLSLPLFDSDNLAHSSSSLPTSSSSKQRQHHQQQQQHLLNGSTSTSTAKNDEEIKIDSLSWSPDSMYLLAHSLQPKTAWIFGLASDGSGESGEIARIGGTGAEGLIKVEWGKKGGEVLAWSDHGLKLSIYDLTTGATSVIQNPKSPQNCHTYSPDYRYIAVAEKHLGKEYVGVYDVLDGYTLFRHFPLRTTDVQGIAWSPCGKYIAAWDSPLSYSIHIHSPIGPHLTQFLSSSPTFTPAEDPGLGIRTVSWAPGGRFLALGGWDGKVRILESEGWRCVGTIQWGSKAVERDATVWREPIDWLRDTRGRGIIQFDKTPTPALLPSVRPDLSKPNPRTGVSQLSFDRDGTLLLLRLENQPNLIHIHTFLPHPTSESPCIAHLASVNFSHPIRRAEWCPRPGHGNGNGHGDGIADECKGKRIAIVTKQQLIVGNSNDSEKTNGAGAGAGAAVYFWDAEAGWEEDDEIEDEAGGGGGNSSDVGHGKGGMMEGVGVPCRSAFSASDIHWAPDGSSLLIHDRAQSQFCVLYDGGEAEAQAQAYEVQRPPASLPTSLSASTPMYGGIRSSVDFVPETEPWPQDLYAEDNRPVLEEGLTFIEEGDEEESAWGDGGGAIGTGWSAAKQAMEGVIV</sequence>
<name>A0A1B9GHU2_9TREE</name>
<dbReference type="GO" id="GO:1990810">
    <property type="term" value="P:microtubule anchoring at mitotic spindle pole body"/>
    <property type="evidence" value="ECO:0007669"/>
    <property type="project" value="TreeGrafter"/>
</dbReference>
<feature type="region of interest" description="Disordered" evidence="1">
    <location>
        <begin position="62"/>
        <end position="96"/>
    </location>
</feature>
<dbReference type="GO" id="GO:1990811">
    <property type="term" value="C:MWP complex"/>
    <property type="evidence" value="ECO:0007669"/>
    <property type="project" value="TreeGrafter"/>
</dbReference>
<dbReference type="SUPFAM" id="SSF50978">
    <property type="entry name" value="WD40 repeat-like"/>
    <property type="match status" value="2"/>
</dbReference>
<dbReference type="PANTHER" id="PTHR16220">
    <property type="entry name" value="WD REPEAT PROTEIN 8-RELATED"/>
    <property type="match status" value="1"/>
</dbReference>
<protein>
    <recommendedName>
        <fullName evidence="2">Anaphase-promoting complex subunit 4-like WD40 domain-containing protein</fullName>
    </recommendedName>
</protein>
<dbReference type="GO" id="GO:0005815">
    <property type="term" value="C:microtubule organizing center"/>
    <property type="evidence" value="ECO:0007669"/>
    <property type="project" value="TreeGrafter"/>
</dbReference>
<evidence type="ECO:0000259" key="2">
    <source>
        <dbReference type="Pfam" id="PF12894"/>
    </source>
</evidence>
<dbReference type="PANTHER" id="PTHR16220:SF0">
    <property type="entry name" value="WD REPEAT-CONTAINING PROTEIN WRAP73"/>
    <property type="match status" value="1"/>
</dbReference>
<evidence type="ECO:0000313" key="4">
    <source>
        <dbReference type="Proteomes" id="UP000092666"/>
    </source>
</evidence>
<organism evidence="3 4">
    <name type="scientific">Kwoniella heveanensis BCC8398</name>
    <dbReference type="NCBI Taxonomy" id="1296120"/>
    <lineage>
        <taxon>Eukaryota</taxon>
        <taxon>Fungi</taxon>
        <taxon>Dikarya</taxon>
        <taxon>Basidiomycota</taxon>
        <taxon>Agaricomycotina</taxon>
        <taxon>Tremellomycetes</taxon>
        <taxon>Tremellales</taxon>
        <taxon>Cryptococcaceae</taxon>
        <taxon>Kwoniella</taxon>
    </lineage>
</organism>
<proteinExistence type="predicted"/>
<evidence type="ECO:0000313" key="3">
    <source>
        <dbReference type="EMBL" id="OCF30501.1"/>
    </source>
</evidence>
<dbReference type="InterPro" id="IPR015943">
    <property type="entry name" value="WD40/YVTN_repeat-like_dom_sf"/>
</dbReference>